<dbReference type="EMBL" id="CAMXCT010006678">
    <property type="protein sequence ID" value="CAI4018150.1"/>
    <property type="molecule type" value="Genomic_DNA"/>
</dbReference>
<dbReference type="SUPFAM" id="SSF52540">
    <property type="entry name" value="P-loop containing nucleoside triphosphate hydrolases"/>
    <property type="match status" value="1"/>
</dbReference>
<proteinExistence type="predicted"/>
<dbReference type="PANTHER" id="PTHR11472:SF47">
    <property type="entry name" value="FANCONI ANEMIA GROUP J PROTEIN"/>
    <property type="match status" value="1"/>
</dbReference>
<dbReference type="SMART" id="SM00488">
    <property type="entry name" value="DEXDc2"/>
    <property type="match status" value="1"/>
</dbReference>
<dbReference type="GO" id="GO:0005524">
    <property type="term" value="F:ATP binding"/>
    <property type="evidence" value="ECO:0007669"/>
    <property type="project" value="UniProtKB-KW"/>
</dbReference>
<dbReference type="InterPro" id="IPR014013">
    <property type="entry name" value="Helic_SF1/SF2_ATP-bd_DinG/Rad3"/>
</dbReference>
<keyword evidence="7" id="KW-1185">Reference proteome</keyword>
<reference evidence="6" key="2">
    <citation type="submission" date="2024-04" db="EMBL/GenBank/DDBJ databases">
        <authorList>
            <person name="Chen Y."/>
            <person name="Shah S."/>
            <person name="Dougan E. K."/>
            <person name="Thang M."/>
            <person name="Chan C."/>
        </authorList>
    </citation>
    <scope>NUCLEOTIDE SEQUENCE [LARGE SCALE GENOMIC DNA]</scope>
</reference>
<dbReference type="Gene3D" id="3.40.50.300">
    <property type="entry name" value="P-loop containing nucleotide triphosphate hydrolases"/>
    <property type="match status" value="1"/>
</dbReference>
<organism evidence="5">
    <name type="scientific">Cladocopium goreaui</name>
    <dbReference type="NCBI Taxonomy" id="2562237"/>
    <lineage>
        <taxon>Eukaryota</taxon>
        <taxon>Sar</taxon>
        <taxon>Alveolata</taxon>
        <taxon>Dinophyceae</taxon>
        <taxon>Suessiales</taxon>
        <taxon>Symbiodiniaceae</taxon>
        <taxon>Cladocopium</taxon>
    </lineage>
</organism>
<dbReference type="EMBL" id="CAMXCT020006678">
    <property type="protein sequence ID" value="CAL1171525.1"/>
    <property type="molecule type" value="Genomic_DNA"/>
</dbReference>
<keyword evidence="2" id="KW-0378">Hydrolase</keyword>
<name>A0A9P1GNL4_9DINO</name>
<dbReference type="AlphaFoldDB" id="A0A9P1GNL4"/>
<gene>
    <name evidence="5" type="ORF">C1SCF055_LOCUS42744</name>
</gene>
<dbReference type="Proteomes" id="UP001152797">
    <property type="component" value="Unassembled WGS sequence"/>
</dbReference>
<accession>A0A9P1GNL4</accession>
<protein>
    <recommendedName>
        <fullName evidence="4">Helicase ATP-binding domain-containing protein</fullName>
    </recommendedName>
</protein>
<dbReference type="OrthoDB" id="19182at2759"/>
<feature type="domain" description="Helicase ATP-binding" evidence="4">
    <location>
        <begin position="86"/>
        <end position="327"/>
    </location>
</feature>
<evidence type="ECO:0000313" key="7">
    <source>
        <dbReference type="Proteomes" id="UP001152797"/>
    </source>
</evidence>
<evidence type="ECO:0000256" key="3">
    <source>
        <dbReference type="ARBA" id="ARBA00022840"/>
    </source>
</evidence>
<keyword evidence="1" id="KW-0547">Nucleotide-binding</keyword>
<evidence type="ECO:0000256" key="2">
    <source>
        <dbReference type="ARBA" id="ARBA00022801"/>
    </source>
</evidence>
<dbReference type="InterPro" id="IPR045028">
    <property type="entry name" value="DinG/Rad3-like"/>
</dbReference>
<comment type="caution">
    <text evidence="5">The sequence shown here is derived from an EMBL/GenBank/DDBJ whole genome shotgun (WGS) entry which is preliminary data.</text>
</comment>
<dbReference type="InterPro" id="IPR010614">
    <property type="entry name" value="RAD3-like_helicase_DEAD"/>
</dbReference>
<evidence type="ECO:0000313" key="5">
    <source>
        <dbReference type="EMBL" id="CAI4018150.1"/>
    </source>
</evidence>
<dbReference type="PROSITE" id="PS51193">
    <property type="entry name" value="HELICASE_ATP_BIND_2"/>
    <property type="match status" value="1"/>
</dbReference>
<reference evidence="5" key="1">
    <citation type="submission" date="2022-10" db="EMBL/GenBank/DDBJ databases">
        <authorList>
            <person name="Chen Y."/>
            <person name="Dougan E. K."/>
            <person name="Chan C."/>
            <person name="Rhodes N."/>
            <person name="Thang M."/>
        </authorList>
    </citation>
    <scope>NUCLEOTIDE SEQUENCE</scope>
</reference>
<evidence type="ECO:0000256" key="1">
    <source>
        <dbReference type="ARBA" id="ARBA00022741"/>
    </source>
</evidence>
<evidence type="ECO:0000313" key="6">
    <source>
        <dbReference type="EMBL" id="CAL1171525.1"/>
    </source>
</evidence>
<dbReference type="GO" id="GO:1990918">
    <property type="term" value="P:double-strand break repair involved in meiotic recombination"/>
    <property type="evidence" value="ECO:0007669"/>
    <property type="project" value="TreeGrafter"/>
</dbReference>
<keyword evidence="3" id="KW-0067">ATP-binding</keyword>
<dbReference type="PANTHER" id="PTHR11472">
    <property type="entry name" value="DNA REPAIR DEAD HELICASE RAD3/XP-D SUBFAMILY MEMBER"/>
    <property type="match status" value="1"/>
</dbReference>
<dbReference type="InterPro" id="IPR027417">
    <property type="entry name" value="P-loop_NTPase"/>
</dbReference>
<evidence type="ECO:0000259" key="4">
    <source>
        <dbReference type="PROSITE" id="PS51193"/>
    </source>
</evidence>
<dbReference type="GO" id="GO:0005634">
    <property type="term" value="C:nucleus"/>
    <property type="evidence" value="ECO:0007669"/>
    <property type="project" value="TreeGrafter"/>
</dbReference>
<sequence>MQRVRQRRGKLTKAKPDLAKEKAALHRVLGEPVIQLEARPPGVQEILSRGGAVEQLRDRLDRLSGESGGRPCPVDPSKCLHQLRVDEDILYFPFEPLAPQKAVASYSIKACDRGGIAFLESPTGTGKSLALLCAVLAWQRRQAEKVTTVPQIVYGVRTHSQIKQIVGELRKCGYRPRMAVIGSRDQLCANETVKSEARRGRVSLNLSCRQAARCAVANLPGGCNLYRGLGQNSYAQRVHDRYGQAGRIWDVEELLSCAQPKASDQFPGCPYYTAHVLAGDADIVFCPQNYILDPSVSQCRSHHRERWSLKGRIVIIDAPGQCGDGGP</sequence>
<dbReference type="InterPro" id="IPR006554">
    <property type="entry name" value="Helicase-like_DEXD_c2"/>
</dbReference>
<dbReference type="EMBL" id="CAMXCT030006678">
    <property type="protein sequence ID" value="CAL4805462.1"/>
    <property type="molecule type" value="Genomic_DNA"/>
</dbReference>
<dbReference type="GO" id="GO:0006289">
    <property type="term" value="P:nucleotide-excision repair"/>
    <property type="evidence" value="ECO:0007669"/>
    <property type="project" value="TreeGrafter"/>
</dbReference>
<dbReference type="GO" id="GO:0003678">
    <property type="term" value="F:DNA helicase activity"/>
    <property type="evidence" value="ECO:0007669"/>
    <property type="project" value="InterPro"/>
</dbReference>
<dbReference type="GO" id="GO:0016818">
    <property type="term" value="F:hydrolase activity, acting on acid anhydrides, in phosphorus-containing anhydrides"/>
    <property type="evidence" value="ECO:0007669"/>
    <property type="project" value="InterPro"/>
</dbReference>
<dbReference type="Pfam" id="PF06733">
    <property type="entry name" value="DEAD_2"/>
    <property type="match status" value="1"/>
</dbReference>
<dbReference type="GO" id="GO:0003677">
    <property type="term" value="F:DNA binding"/>
    <property type="evidence" value="ECO:0007669"/>
    <property type="project" value="InterPro"/>
</dbReference>